<protein>
    <recommendedName>
        <fullName evidence="4">DUF1761 domain-containing protein</fullName>
    </recommendedName>
</protein>
<proteinExistence type="predicted"/>
<reference evidence="2 3" key="1">
    <citation type="journal article" date="2015" name="Nature">
        <title>rRNA introns, odd ribosomes, and small enigmatic genomes across a large radiation of phyla.</title>
        <authorList>
            <person name="Brown C.T."/>
            <person name="Hug L.A."/>
            <person name="Thomas B.C."/>
            <person name="Sharon I."/>
            <person name="Castelle C.J."/>
            <person name="Singh A."/>
            <person name="Wilkins M.J."/>
            <person name="Williams K.H."/>
            <person name="Banfield J.F."/>
        </authorList>
    </citation>
    <scope>NUCLEOTIDE SEQUENCE [LARGE SCALE GENOMIC DNA]</scope>
</reference>
<accession>A0A0G1X6E6</accession>
<feature type="transmembrane region" description="Helical" evidence="1">
    <location>
        <begin position="6"/>
        <end position="32"/>
    </location>
</feature>
<evidence type="ECO:0008006" key="4">
    <source>
        <dbReference type="Google" id="ProtNLM"/>
    </source>
</evidence>
<dbReference type="Proteomes" id="UP000034913">
    <property type="component" value="Unassembled WGS sequence"/>
</dbReference>
<evidence type="ECO:0000313" key="2">
    <source>
        <dbReference type="EMBL" id="KKW26561.1"/>
    </source>
</evidence>
<keyword evidence="1" id="KW-0812">Transmembrane</keyword>
<feature type="transmembrane region" description="Helical" evidence="1">
    <location>
        <begin position="44"/>
        <end position="65"/>
    </location>
</feature>
<evidence type="ECO:0000313" key="3">
    <source>
        <dbReference type="Proteomes" id="UP000034913"/>
    </source>
</evidence>
<evidence type="ECO:0000256" key="1">
    <source>
        <dbReference type="SAM" id="Phobius"/>
    </source>
</evidence>
<feature type="transmembrane region" description="Helical" evidence="1">
    <location>
        <begin position="103"/>
        <end position="125"/>
    </location>
</feature>
<gene>
    <name evidence="2" type="ORF">VF00_C0004G0005</name>
</gene>
<feature type="transmembrane region" description="Helical" evidence="1">
    <location>
        <begin position="71"/>
        <end position="91"/>
    </location>
</feature>
<dbReference type="AlphaFoldDB" id="A0A0G1X6E6"/>
<name>A0A0G1X6E6_UNCK3</name>
<keyword evidence="1" id="KW-0472">Membrane</keyword>
<comment type="caution">
    <text evidence="2">The sequence shown here is derived from an EMBL/GenBank/DDBJ whole genome shotgun (WGS) entry which is preliminary data.</text>
</comment>
<sequence>MDLNLLWTILAVLAVIYIVPFLVYGVFSTVWGLKPPEGASPGRFLVSVLVQKVGVAVAFVLLFSFAREIWVVDWLTYAVIWWVMLAVGEIGQAVGPNYSWKEAVAGIISETVYFPLSAYIATFLLG</sequence>
<dbReference type="EMBL" id="LCRB01000004">
    <property type="protein sequence ID" value="KKW26561.1"/>
    <property type="molecule type" value="Genomic_DNA"/>
</dbReference>
<keyword evidence="1" id="KW-1133">Transmembrane helix</keyword>
<organism evidence="2 3">
    <name type="scientific">candidate division Kazan bacterium GW2011_GWB1_52_7</name>
    <dbReference type="NCBI Taxonomy" id="1620414"/>
    <lineage>
        <taxon>Bacteria</taxon>
        <taxon>Bacteria division Kazan-3B-28</taxon>
    </lineage>
</organism>